<dbReference type="RefSeq" id="WP_203914375.1">
    <property type="nucleotide sequence ID" value="NZ_BONY01000102.1"/>
</dbReference>
<protein>
    <submittedName>
        <fullName evidence="1">Uncharacterized protein</fullName>
    </submittedName>
</protein>
<evidence type="ECO:0000313" key="2">
    <source>
        <dbReference type="Proteomes" id="UP000612899"/>
    </source>
</evidence>
<gene>
    <name evidence="1" type="ORF">Rhe02_87250</name>
</gene>
<evidence type="ECO:0000313" key="1">
    <source>
        <dbReference type="EMBL" id="GIH10658.1"/>
    </source>
</evidence>
<accession>A0A8J3QJS1</accession>
<dbReference type="EMBL" id="BONY01000102">
    <property type="protein sequence ID" value="GIH10658.1"/>
    <property type="molecule type" value="Genomic_DNA"/>
</dbReference>
<comment type="caution">
    <text evidence="1">The sequence shown here is derived from an EMBL/GenBank/DDBJ whole genome shotgun (WGS) entry which is preliminary data.</text>
</comment>
<keyword evidence="2" id="KW-1185">Reference proteome</keyword>
<dbReference type="AlphaFoldDB" id="A0A8J3QJS1"/>
<name>A0A8J3QJS1_9ACTN</name>
<dbReference type="Proteomes" id="UP000612899">
    <property type="component" value="Unassembled WGS sequence"/>
</dbReference>
<organism evidence="1 2">
    <name type="scientific">Rhizocola hellebori</name>
    <dbReference type="NCBI Taxonomy" id="1392758"/>
    <lineage>
        <taxon>Bacteria</taxon>
        <taxon>Bacillati</taxon>
        <taxon>Actinomycetota</taxon>
        <taxon>Actinomycetes</taxon>
        <taxon>Micromonosporales</taxon>
        <taxon>Micromonosporaceae</taxon>
        <taxon>Rhizocola</taxon>
    </lineage>
</organism>
<sequence>MQITEVSVAGVRSAVVALGHPNKPLRFVLFPMIHFGLPAFYREVAQRLRQCHLVVAEGYDGPSSVGLAYAIALRMTRQRAVDRLVHQDIDFEAIGVPVLWPERLGLDGGHWRRLPLLGWLDVLLLVPSLVVSMLLGGRNWLLRRNLEVSDDTDVRLFLSFLQKPILNNRDEELLEALVKIYESRADEKIDVAVVYGAAHMPAVVQGLAQRFGYRPRRGGEWLTAIDF</sequence>
<reference evidence="1" key="1">
    <citation type="submission" date="2021-01" db="EMBL/GenBank/DDBJ databases">
        <title>Whole genome shotgun sequence of Rhizocola hellebori NBRC 109834.</title>
        <authorList>
            <person name="Komaki H."/>
            <person name="Tamura T."/>
        </authorList>
    </citation>
    <scope>NUCLEOTIDE SEQUENCE</scope>
    <source>
        <strain evidence="1">NBRC 109834</strain>
    </source>
</reference>
<proteinExistence type="predicted"/>